<dbReference type="EMBL" id="ABCS01000006">
    <property type="protein sequence ID" value="EDM80997.1"/>
    <property type="molecule type" value="Genomic_DNA"/>
</dbReference>
<name>A6FZB3_9BACT</name>
<dbReference type="InterPro" id="IPR003660">
    <property type="entry name" value="HAMP_dom"/>
</dbReference>
<dbReference type="GO" id="GO:0016020">
    <property type="term" value="C:membrane"/>
    <property type="evidence" value="ECO:0007669"/>
    <property type="project" value="InterPro"/>
</dbReference>
<reference evidence="3 4" key="1">
    <citation type="submission" date="2007-06" db="EMBL/GenBank/DDBJ databases">
        <authorList>
            <person name="Shimkets L."/>
            <person name="Ferriera S."/>
            <person name="Johnson J."/>
            <person name="Kravitz S."/>
            <person name="Beeson K."/>
            <person name="Sutton G."/>
            <person name="Rogers Y.-H."/>
            <person name="Friedman R."/>
            <person name="Frazier M."/>
            <person name="Venter J.C."/>
        </authorList>
    </citation>
    <scope>NUCLEOTIDE SEQUENCE [LARGE SCALE GENOMIC DNA]</scope>
    <source>
        <strain evidence="3 4">SIR-1</strain>
    </source>
</reference>
<protein>
    <submittedName>
        <fullName evidence="3">Short chain dehydrogenase</fullName>
    </submittedName>
</protein>
<proteinExistence type="inferred from homology"/>
<dbReference type="Pfam" id="PF13561">
    <property type="entry name" value="adh_short_C2"/>
    <property type="match status" value="1"/>
</dbReference>
<evidence type="ECO:0000259" key="2">
    <source>
        <dbReference type="PROSITE" id="PS50885"/>
    </source>
</evidence>
<evidence type="ECO:0000313" key="4">
    <source>
        <dbReference type="Proteomes" id="UP000005801"/>
    </source>
</evidence>
<feature type="domain" description="HAMP" evidence="2">
    <location>
        <begin position="17"/>
        <end position="64"/>
    </location>
</feature>
<keyword evidence="4" id="KW-1185">Reference proteome</keyword>
<comment type="similarity">
    <text evidence="1">Belongs to the short-chain dehydrogenases/reductases (SDR) family.</text>
</comment>
<dbReference type="STRING" id="391625.PPSIR1_25496"/>
<dbReference type="PROSITE" id="PS50885">
    <property type="entry name" value="HAMP"/>
    <property type="match status" value="1"/>
</dbReference>
<dbReference type="GO" id="GO:0007165">
    <property type="term" value="P:signal transduction"/>
    <property type="evidence" value="ECO:0007669"/>
    <property type="project" value="InterPro"/>
</dbReference>
<accession>A6FZB3</accession>
<dbReference type="AlphaFoldDB" id="A6FZB3"/>
<dbReference type="PANTHER" id="PTHR42879:SF6">
    <property type="entry name" value="NADPH-DEPENDENT REDUCTASE BACG"/>
    <property type="match status" value="1"/>
</dbReference>
<organism evidence="3 4">
    <name type="scientific">Plesiocystis pacifica SIR-1</name>
    <dbReference type="NCBI Taxonomy" id="391625"/>
    <lineage>
        <taxon>Bacteria</taxon>
        <taxon>Pseudomonadati</taxon>
        <taxon>Myxococcota</taxon>
        <taxon>Polyangia</taxon>
        <taxon>Nannocystales</taxon>
        <taxon>Nannocystaceae</taxon>
        <taxon>Plesiocystis</taxon>
    </lineage>
</organism>
<dbReference type="InterPro" id="IPR002347">
    <property type="entry name" value="SDR_fam"/>
</dbReference>
<dbReference type="PANTHER" id="PTHR42879">
    <property type="entry name" value="3-OXOACYL-(ACYL-CARRIER-PROTEIN) REDUCTASE"/>
    <property type="match status" value="1"/>
</dbReference>
<dbReference type="eggNOG" id="COG1028">
    <property type="taxonomic scope" value="Bacteria"/>
</dbReference>
<dbReference type="PRINTS" id="PR00081">
    <property type="entry name" value="GDHRDH"/>
</dbReference>
<evidence type="ECO:0000313" key="3">
    <source>
        <dbReference type="EMBL" id="EDM80997.1"/>
    </source>
</evidence>
<dbReference type="Proteomes" id="UP000005801">
    <property type="component" value="Unassembled WGS sequence"/>
</dbReference>
<dbReference type="InterPro" id="IPR036291">
    <property type="entry name" value="NAD(P)-bd_dom_sf"/>
</dbReference>
<dbReference type="SUPFAM" id="SSF51735">
    <property type="entry name" value="NAD(P)-binding Rossmann-fold domains"/>
    <property type="match status" value="1"/>
</dbReference>
<dbReference type="InterPro" id="IPR050259">
    <property type="entry name" value="SDR"/>
</dbReference>
<evidence type="ECO:0000256" key="1">
    <source>
        <dbReference type="ARBA" id="ARBA00006484"/>
    </source>
</evidence>
<sequence length="236" mass="25241">MAREGAKLVICARTPGPLNDTAEALRSLGAEVLAVPADLGRAEDLQQLVDAVREAHDRLEILITNTAHPKMGNFEALDEADWRAGFEELFLPTLRLLELSLPIMRAQGWGRVVNISTSAVRIPSSTYLLSGVFRTALASLSKSLANEYGPHGVLINTVCPGLYRTPLGESLLASAAERRGVTLAEAEADYAKDTALRRIGEPEQLGDFVASLCGRPGAHITGQLLTVDGGKTPSLF</sequence>
<dbReference type="Gene3D" id="3.40.50.720">
    <property type="entry name" value="NAD(P)-binding Rossmann-like Domain"/>
    <property type="match status" value="1"/>
</dbReference>
<comment type="caution">
    <text evidence="3">The sequence shown here is derived from an EMBL/GenBank/DDBJ whole genome shotgun (WGS) entry which is preliminary data.</text>
</comment>
<gene>
    <name evidence="3" type="ORF">PPSIR1_25496</name>
</gene>